<evidence type="ECO:0000313" key="4">
    <source>
        <dbReference type="Proteomes" id="UP000186110"/>
    </source>
</evidence>
<evidence type="ECO:0000259" key="2">
    <source>
        <dbReference type="Pfam" id="PF20419"/>
    </source>
</evidence>
<protein>
    <recommendedName>
        <fullName evidence="2">DUF6701 domain-containing protein</fullName>
    </recommendedName>
</protein>
<gene>
    <name evidence="3" type="ORF">RS694_01130</name>
</gene>
<dbReference type="InterPro" id="IPR046524">
    <property type="entry name" value="DUF6701"/>
</dbReference>
<evidence type="ECO:0000256" key="1">
    <source>
        <dbReference type="SAM" id="MobiDB-lite"/>
    </source>
</evidence>
<dbReference type="Proteomes" id="UP000186110">
    <property type="component" value="Chromosome"/>
</dbReference>
<dbReference type="AlphaFoldDB" id="A0A1P8K5U1"/>
<sequence>MGEIMELNFRSAGAVRTLVAWLLGLSLALGSVTTVYAIGYTPSITTAYPQLTVNPSATQVNWTVSTATCNVPSRYNVCDDGKSDIMSIGFNFTFAGVVYNKWSMSTNGVIFFETAAAGGNSTGDTDYTTTALPTTAFGGVIGPPSTVKAALMPFWADLQKNASVAGANNSAGQPANASFYQYEMQTVSGKQVLVVQLKNAVYWNTSPQLYVNLQVQLWSTGEIVYSYGAMQVMTTNPALRIGLQYPGAVGGCNTLANNQSTSLSNQSYLYTWDAAAAACPPLPTVNHYEIRHDGASTLCAEPVTVLACSSGTTPCPSASIINTQIINVSVAVTGAGSLATPNINPASSNIEPAAPSQAINITWASGSSGAATFVLNTTLSATNALQCTNVAGTAAYANCRMTVANTACIAPPHHYEIQGPASGTTCANHTFTIKAWANAAQTTAYTAGVTTGTLTASGNPASMPSLGAFTIASGSSTVDITPITFPSIGTTTFSTTATPALAGATTCNFGGSTSSCAFTVAVGCVADFNCVETSANAANTADSNASTGKLYTKLAGTAFTFDVVARKADGSVLTTYASEADKSVTVELVDGAGATVCASRVALVPAVNSQTLTFAKTGQSSDLGRKSISFTAANAYQNVRCRATDATSTSTKSCSSDNFAIRPSAVTLVTTANAPVPSVSNPTGTATTIFKAGGNFTLRATTSAGTNYAGTLDQDTDQFTSQDPTQTTKANGGTTGTLTPASLTGNATAAATAANATYTEVGYLYLGTGAFADTSYTAVDNNANHDCIQNSFSDALPALPAAQKYGCNIGNTTEVSLGRFIPDRFETAVSAAPIGCPGGLTCPANPAPSVNGFVYANQPLTVQVIAKNTTVTNATTPTTNTTQNYRSNFAKATTLSAWSAKGGATANPGGGTLANTAVASEAFIKGVASVTPSYGTTLPTLLAPTDVYFRAAENAAGGDGVTSLQTTAANSVEAGLKLASGRFKIDNAYGSERLALPIVTTVQYYTGATWVTSLTDNATTYNSALTTATPTPGNVLLASAVGLGAPAGSAVAVVGPASAAVVSGVRTFRLAAPMSSGKVNISVNTPIYLPSVSGLATFGVFRSPLIYRRENY</sequence>
<dbReference type="Pfam" id="PF20419">
    <property type="entry name" value="DUF6701"/>
    <property type="match status" value="1"/>
</dbReference>
<evidence type="ECO:0000313" key="3">
    <source>
        <dbReference type="EMBL" id="APW41281.1"/>
    </source>
</evidence>
<feature type="compositionally biased region" description="Polar residues" evidence="1">
    <location>
        <begin position="717"/>
        <end position="737"/>
    </location>
</feature>
<dbReference type="EMBL" id="CP019239">
    <property type="protein sequence ID" value="APW41281.1"/>
    <property type="molecule type" value="Genomic_DNA"/>
</dbReference>
<dbReference type="KEGG" id="rsb:RS694_01130"/>
<feature type="region of interest" description="Disordered" evidence="1">
    <location>
        <begin position="713"/>
        <end position="737"/>
    </location>
</feature>
<dbReference type="STRING" id="1484693.RS694_01130"/>
<dbReference type="eggNOG" id="COG3210">
    <property type="taxonomic scope" value="Bacteria"/>
</dbReference>
<accession>A0A1P8K5U1</accession>
<organism evidence="3 4">
    <name type="scientific">Rhodoferax saidenbachensis</name>
    <dbReference type="NCBI Taxonomy" id="1484693"/>
    <lineage>
        <taxon>Bacteria</taxon>
        <taxon>Pseudomonadati</taxon>
        <taxon>Pseudomonadota</taxon>
        <taxon>Betaproteobacteria</taxon>
        <taxon>Burkholderiales</taxon>
        <taxon>Comamonadaceae</taxon>
        <taxon>Rhodoferax</taxon>
    </lineage>
</organism>
<proteinExistence type="predicted"/>
<keyword evidence="4" id="KW-1185">Reference proteome</keyword>
<reference evidence="3 4" key="1">
    <citation type="submission" date="2017-01" db="EMBL/GenBank/DDBJ databases">
        <authorList>
            <person name="Mah S.A."/>
            <person name="Swanson W.J."/>
            <person name="Moy G.W."/>
            <person name="Vacquier V.D."/>
        </authorList>
    </citation>
    <scope>NUCLEOTIDE SEQUENCE [LARGE SCALE GENOMIC DNA]</scope>
    <source>
        <strain evidence="3 4">DSM 22694</strain>
    </source>
</reference>
<feature type="domain" description="DUF6701" evidence="2">
    <location>
        <begin position="642"/>
        <end position="1110"/>
    </location>
</feature>
<name>A0A1P8K5U1_9BURK</name>